<evidence type="ECO:0000256" key="1">
    <source>
        <dbReference type="SAM" id="SignalP"/>
    </source>
</evidence>
<dbReference type="EMBL" id="MJIL01000101">
    <property type="protein sequence ID" value="OLQ69316.1"/>
    <property type="molecule type" value="Genomic_DNA"/>
</dbReference>
<dbReference type="AlphaFoldDB" id="A0A1Q9G5R3"/>
<protein>
    <submittedName>
        <fullName evidence="2">Uncharacterized protein</fullName>
    </submittedName>
</protein>
<feature type="signal peptide" evidence="1">
    <location>
        <begin position="1"/>
        <end position="25"/>
    </location>
</feature>
<dbReference type="OrthoDB" id="5811837at2"/>
<keyword evidence="1" id="KW-0732">Signal</keyword>
<proteinExistence type="predicted"/>
<evidence type="ECO:0000313" key="3">
    <source>
        <dbReference type="Proteomes" id="UP000186905"/>
    </source>
</evidence>
<organism evidence="2 3">
    <name type="scientific">Photobacterium proteolyticum</name>
    <dbReference type="NCBI Taxonomy" id="1903952"/>
    <lineage>
        <taxon>Bacteria</taxon>
        <taxon>Pseudomonadati</taxon>
        <taxon>Pseudomonadota</taxon>
        <taxon>Gammaproteobacteria</taxon>
        <taxon>Vibrionales</taxon>
        <taxon>Vibrionaceae</taxon>
        <taxon>Photobacterium</taxon>
    </lineage>
</organism>
<name>A0A1Q9G5R3_9GAMM</name>
<keyword evidence="3" id="KW-1185">Reference proteome</keyword>
<dbReference type="Proteomes" id="UP000186905">
    <property type="component" value="Unassembled WGS sequence"/>
</dbReference>
<accession>A0A1Q9G5R3</accession>
<sequence length="282" mass="32009">MYANKIRWLLLFFAFLLSYTTSAYAVNWRMTLGGHDFIVEQADSHTFGVGIGVLASYETSTDILLSGRVNTYVDVDNDELDPDHIPVWFQSEFLVNGELTELSDRAAIDWFVGLDDRRNTVSSVEKQHKLMPGIDIGWSSPVYDAGVKASAGYYFLEIDDDVPRTRGYDRGGLRNETSAGSLQLYAGIELGSSVNLYAFAQQWHDGDDWLENKFVMTFAYNANHWLKGGWFEGGQLVLDIEHTEYNLAPYDNRLADDPDYLPVLPWDNDTFVSVHIDFPLSW</sequence>
<feature type="chain" id="PRO_5013181078" evidence="1">
    <location>
        <begin position="26"/>
        <end position="282"/>
    </location>
</feature>
<gene>
    <name evidence="2" type="ORF">BIT28_20255</name>
</gene>
<reference evidence="2 3" key="1">
    <citation type="submission" date="2016-09" db="EMBL/GenBank/DDBJ databases">
        <title>Photobacterium proteolyticum sp. nov. a protease producing bacterium isolated from ocean sediments of Laizhou Bay.</title>
        <authorList>
            <person name="Li Y."/>
        </authorList>
    </citation>
    <scope>NUCLEOTIDE SEQUENCE [LARGE SCALE GENOMIC DNA]</scope>
    <source>
        <strain evidence="2 3">13-12</strain>
    </source>
</reference>
<evidence type="ECO:0000313" key="2">
    <source>
        <dbReference type="EMBL" id="OLQ69316.1"/>
    </source>
</evidence>
<comment type="caution">
    <text evidence="2">The sequence shown here is derived from an EMBL/GenBank/DDBJ whole genome shotgun (WGS) entry which is preliminary data.</text>
</comment>